<gene>
    <name evidence="8" type="ORF">FZD47_01800</name>
</gene>
<keyword evidence="5 6" id="KW-0472">Membrane</keyword>
<dbReference type="SUPFAM" id="SSF56281">
    <property type="entry name" value="Metallo-hydrolase/oxidoreductase"/>
    <property type="match status" value="1"/>
</dbReference>
<dbReference type="SMART" id="SM00849">
    <property type="entry name" value="Lactamase_B"/>
    <property type="match status" value="1"/>
</dbReference>
<dbReference type="Pfam" id="PF13567">
    <property type="entry name" value="DUF4131"/>
    <property type="match status" value="1"/>
</dbReference>
<dbReference type="RefSeq" id="WP_148949012.1">
    <property type="nucleotide sequence ID" value="NZ_VTES01000001.1"/>
</dbReference>
<keyword evidence="3 6" id="KW-0812">Transmembrane</keyword>
<feature type="transmembrane region" description="Helical" evidence="6">
    <location>
        <begin position="267"/>
        <end position="283"/>
    </location>
</feature>
<dbReference type="InterPro" id="IPR004477">
    <property type="entry name" value="ComEC_N"/>
</dbReference>
<comment type="caution">
    <text evidence="8">The sequence shown here is derived from an EMBL/GenBank/DDBJ whole genome shotgun (WGS) entry which is preliminary data.</text>
</comment>
<dbReference type="Gene3D" id="3.60.15.10">
    <property type="entry name" value="Ribonuclease Z/Hydroxyacylglutathione hydrolase-like"/>
    <property type="match status" value="1"/>
</dbReference>
<dbReference type="EMBL" id="VTES01000001">
    <property type="protein sequence ID" value="TYS66246.1"/>
    <property type="molecule type" value="Genomic_DNA"/>
</dbReference>
<evidence type="ECO:0000256" key="2">
    <source>
        <dbReference type="ARBA" id="ARBA00022475"/>
    </source>
</evidence>
<feature type="transmembrane region" description="Helical" evidence="6">
    <location>
        <begin position="312"/>
        <end position="329"/>
    </location>
</feature>
<proteinExistence type="predicted"/>
<organism evidence="8 9">
    <name type="scientific">Bacillus infantis</name>
    <dbReference type="NCBI Taxonomy" id="324767"/>
    <lineage>
        <taxon>Bacteria</taxon>
        <taxon>Bacillati</taxon>
        <taxon>Bacillota</taxon>
        <taxon>Bacilli</taxon>
        <taxon>Bacillales</taxon>
        <taxon>Bacillaceae</taxon>
        <taxon>Bacillus</taxon>
    </lineage>
</organism>
<evidence type="ECO:0000259" key="7">
    <source>
        <dbReference type="SMART" id="SM00849"/>
    </source>
</evidence>
<evidence type="ECO:0000256" key="1">
    <source>
        <dbReference type="ARBA" id="ARBA00004651"/>
    </source>
</evidence>
<keyword evidence="4 6" id="KW-1133">Transmembrane helix</keyword>
<dbReference type="InterPro" id="IPR001279">
    <property type="entry name" value="Metallo-B-lactamas"/>
</dbReference>
<dbReference type="Proteomes" id="UP000323732">
    <property type="component" value="Unassembled WGS sequence"/>
</dbReference>
<dbReference type="GO" id="GO:0005886">
    <property type="term" value="C:plasma membrane"/>
    <property type="evidence" value="ECO:0007669"/>
    <property type="project" value="UniProtKB-SubCell"/>
</dbReference>
<dbReference type="InterPro" id="IPR004797">
    <property type="entry name" value="Competence_ComEC/Rec2"/>
</dbReference>
<keyword evidence="2" id="KW-1003">Cell membrane</keyword>
<dbReference type="InterPro" id="IPR035681">
    <property type="entry name" value="ComA-like_MBL"/>
</dbReference>
<evidence type="ECO:0000313" key="9">
    <source>
        <dbReference type="Proteomes" id="UP000323732"/>
    </source>
</evidence>
<accession>A0A5D4SWK2</accession>
<feature type="transmembrane region" description="Helical" evidence="6">
    <location>
        <begin position="46"/>
        <end position="64"/>
    </location>
</feature>
<feature type="domain" description="Metallo-beta-lactamase" evidence="7">
    <location>
        <begin position="516"/>
        <end position="728"/>
    </location>
</feature>
<evidence type="ECO:0000256" key="5">
    <source>
        <dbReference type="ARBA" id="ARBA00023136"/>
    </source>
</evidence>
<feature type="transmembrane region" description="Helical" evidence="6">
    <location>
        <begin position="365"/>
        <end position="383"/>
    </location>
</feature>
<name>A0A5D4SWK2_9BACI</name>
<dbReference type="PANTHER" id="PTHR30619:SF1">
    <property type="entry name" value="RECOMBINATION PROTEIN 2"/>
    <property type="match status" value="1"/>
</dbReference>
<dbReference type="PANTHER" id="PTHR30619">
    <property type="entry name" value="DNA INTERNALIZATION/COMPETENCE PROTEIN COMEC/REC2"/>
    <property type="match status" value="1"/>
</dbReference>
<dbReference type="NCBIfam" id="TIGR00361">
    <property type="entry name" value="ComEC_Rec2"/>
    <property type="match status" value="1"/>
</dbReference>
<dbReference type="CDD" id="cd07731">
    <property type="entry name" value="ComA-like_MBL-fold"/>
    <property type="match status" value="1"/>
</dbReference>
<evidence type="ECO:0000256" key="3">
    <source>
        <dbReference type="ARBA" id="ARBA00022692"/>
    </source>
</evidence>
<reference evidence="8 9" key="1">
    <citation type="submission" date="2019-08" db="EMBL/GenBank/DDBJ databases">
        <title>Bacillus genomes from the desert of Cuatro Cienegas, Coahuila.</title>
        <authorList>
            <person name="Olmedo-Alvarez G."/>
        </authorList>
    </citation>
    <scope>NUCLEOTIDE SEQUENCE [LARGE SCALE GENOMIC DNA]</scope>
    <source>
        <strain evidence="8 9">CH37_1T</strain>
    </source>
</reference>
<dbReference type="GO" id="GO:0030420">
    <property type="term" value="P:establishment of competence for transformation"/>
    <property type="evidence" value="ECO:0007669"/>
    <property type="project" value="InterPro"/>
</dbReference>
<feature type="transmembrane region" description="Helical" evidence="6">
    <location>
        <begin position="6"/>
        <end position="39"/>
    </location>
</feature>
<dbReference type="Pfam" id="PF00753">
    <property type="entry name" value="Lactamase_B"/>
    <property type="match status" value="1"/>
</dbReference>
<feature type="transmembrane region" description="Helical" evidence="6">
    <location>
        <begin position="395"/>
        <end position="417"/>
    </location>
</feature>
<evidence type="ECO:0000256" key="6">
    <source>
        <dbReference type="SAM" id="Phobius"/>
    </source>
</evidence>
<comment type="subcellular location">
    <subcellularLocation>
        <location evidence="1">Cell membrane</location>
        <topology evidence="1">Multi-pass membrane protein</topology>
    </subcellularLocation>
</comment>
<dbReference type="InterPro" id="IPR052159">
    <property type="entry name" value="Competence_DNA_uptake"/>
</dbReference>
<evidence type="ECO:0000256" key="4">
    <source>
        <dbReference type="ARBA" id="ARBA00022989"/>
    </source>
</evidence>
<dbReference type="InterPro" id="IPR025405">
    <property type="entry name" value="DUF4131"/>
</dbReference>
<protein>
    <submittedName>
        <fullName evidence="8">DNA internalization-related competence protein ComEC/Rec2</fullName>
    </submittedName>
</protein>
<evidence type="ECO:0000313" key="8">
    <source>
        <dbReference type="EMBL" id="TYS66246.1"/>
    </source>
</evidence>
<dbReference type="AlphaFoldDB" id="A0A5D4SWK2"/>
<dbReference type="NCBIfam" id="TIGR00360">
    <property type="entry name" value="ComEC_N-term"/>
    <property type="match status" value="1"/>
</dbReference>
<dbReference type="InterPro" id="IPR036866">
    <property type="entry name" value="RibonucZ/Hydroxyglut_hydro"/>
</dbReference>
<dbReference type="Pfam" id="PF03772">
    <property type="entry name" value="Competence"/>
    <property type="match status" value="1"/>
</dbReference>
<sequence>MKGNSFYFAAAALAGLVIVLEGNIALSLFAVFLMCLFALIKRFSKMLILLLFISLLIFACRGYFAEKGNHSVLSGAEKTFQLELSEMKIDGNSLSVNSRDRKTGEKLLLAYKLDSQKEKQLLRNNLVPGLVCRVDGILEKPMQAANPNGFDYRLYLERKQTFWILEADSLMLSRCSGTASHPVAKIKRLRQSGIAYIETEFPGSLAPLAAALVFGERGLMDTSLLEDYQKLGIVHLLAISGLHVGLLAAMILYIGKRAGVPSKRMKFLLLLFLPVYAVLTGGAPSVTRAVLMLMCMLIYSLAARGKKKLQPIDAVSSVFAVCLFFSPHIVYEPGFQLSFCVSFALIISAPSIFKNLNHWISQSVAVSLAAQLASAPIILFFFYEISLFALFANLLYIPFFSFILLPGILLGFLLHILSGGNAGLILQVLEWSAGMANLAAGKLGSLPGAVLVLGKPSGPALAMYITGVPALLIIWERKKEHFTLKMAAGMLLLFSFQPLEQKFSPKGEITFLDVGQGDSILVSLPYGKGDYLIDTGGRLQFETEEWEKRKDIFDPGKDIVVPFLKSRGISRLDRLILTHGDADHIGGAAGVLDEIKINEIVFPRGGEGGELENLLIQRADELSIPVVYAESGSGWQAGSSSFQIISPIQGREYGSKNDGSLVILAKAGGLRWLFTGDLEEEGEGRIIQKYPHLKADILKAGHHGSNSSSSSLFLRQIEPKAAVISAGRNNRYGHPHQEVLSRLSSEKIKILRTDIHGAITYTFTEKAGTFSLKLP</sequence>
<feature type="transmembrane region" description="Helical" evidence="6">
    <location>
        <begin position="335"/>
        <end position="353"/>
    </location>
</feature>
<feature type="transmembrane region" description="Helical" evidence="6">
    <location>
        <begin position="233"/>
        <end position="255"/>
    </location>
</feature>